<feature type="region of interest" description="Disordered" evidence="10">
    <location>
        <begin position="1"/>
        <end position="349"/>
    </location>
</feature>
<keyword evidence="7" id="KW-0862">Zinc</keyword>
<dbReference type="PROSITE" id="PS00479">
    <property type="entry name" value="ZF_DAG_PE_1"/>
    <property type="match status" value="1"/>
</dbReference>
<feature type="compositionally biased region" description="Polar residues" evidence="10">
    <location>
        <begin position="257"/>
        <end position="280"/>
    </location>
</feature>
<dbReference type="SUPFAM" id="SSF47576">
    <property type="entry name" value="Calponin-homology domain, CH-domain"/>
    <property type="match status" value="1"/>
</dbReference>
<reference evidence="15" key="2">
    <citation type="submission" date="2013-12" db="EMBL/GenBank/DDBJ databases">
        <title>Evolution of pathogenesis and genome organization in the Tremellales.</title>
        <authorList>
            <person name="Cuomo C."/>
            <person name="Litvintseva A."/>
            <person name="Heitman J."/>
            <person name="Chen Y."/>
            <person name="Sun S."/>
            <person name="Springer D."/>
            <person name="Dromer F."/>
            <person name="Young S."/>
            <person name="Zeng Q."/>
            <person name="Chapman S."/>
            <person name="Gujja S."/>
            <person name="Saif S."/>
            <person name="Birren B."/>
        </authorList>
    </citation>
    <scope>NUCLEOTIDE SEQUENCE [LARGE SCALE GENOMIC DNA]</scope>
    <source>
        <strain evidence="15">CBS 10435</strain>
    </source>
</reference>
<dbReference type="OrthoDB" id="8693905at2759"/>
<dbReference type="GO" id="GO:0004674">
    <property type="term" value="F:protein serine/threonine kinase activity"/>
    <property type="evidence" value="ECO:0007669"/>
    <property type="project" value="UniProtKB-KW"/>
</dbReference>
<feature type="compositionally biased region" description="Basic and acidic residues" evidence="10">
    <location>
        <begin position="209"/>
        <end position="226"/>
    </location>
</feature>
<feature type="region of interest" description="Disordered" evidence="10">
    <location>
        <begin position="649"/>
        <end position="769"/>
    </location>
</feature>
<dbReference type="PROSITE" id="PS50021">
    <property type="entry name" value="CH"/>
    <property type="match status" value="1"/>
</dbReference>
<feature type="compositionally biased region" description="Polar residues" evidence="10">
    <location>
        <begin position="1"/>
        <end position="12"/>
    </location>
</feature>
<feature type="compositionally biased region" description="Polar residues" evidence="10">
    <location>
        <begin position="146"/>
        <end position="158"/>
    </location>
</feature>
<keyword evidence="6 14" id="KW-0418">Kinase</keyword>
<dbReference type="Gene3D" id="1.10.418.10">
    <property type="entry name" value="Calponin-like domain"/>
    <property type="match status" value="1"/>
</dbReference>
<evidence type="ECO:0000256" key="10">
    <source>
        <dbReference type="SAM" id="MobiDB-lite"/>
    </source>
</evidence>
<dbReference type="CDD" id="cd00029">
    <property type="entry name" value="C1"/>
    <property type="match status" value="1"/>
</dbReference>
<evidence type="ECO:0000259" key="11">
    <source>
        <dbReference type="PROSITE" id="PS50011"/>
    </source>
</evidence>
<keyword evidence="4" id="KW-0479">Metal-binding</keyword>
<evidence type="ECO:0000313" key="15">
    <source>
        <dbReference type="Proteomes" id="UP000092583"/>
    </source>
</evidence>
<evidence type="ECO:0000256" key="5">
    <source>
        <dbReference type="ARBA" id="ARBA00022741"/>
    </source>
</evidence>
<evidence type="ECO:0000259" key="12">
    <source>
        <dbReference type="PROSITE" id="PS50021"/>
    </source>
</evidence>
<keyword evidence="5 9" id="KW-0547">Nucleotide-binding</keyword>
<evidence type="ECO:0000256" key="7">
    <source>
        <dbReference type="ARBA" id="ARBA00022833"/>
    </source>
</evidence>
<dbReference type="Proteomes" id="UP000092583">
    <property type="component" value="Unassembled WGS sequence"/>
</dbReference>
<sequence>MPQQQPHASSSRGAPPAPIQTGGRGIKGFFSRTKTMSPEPPELPPSRSRLRSFINDTARVGTSSKSPPITTQGRTGLRTGVSKDGTAKANQRTLSSEVTSGRQRMEKELGRIRPVTPTERTQRQIRFNPTALPAMQKGDDGKWQPPSLSRGSMSTSALATLVQDEDDDKTARKGGEERARKGHKHTLSNLFQSTTRHKSTSVAAPIRRQPTDDHKTIKATPRDRTSDVGPVSTPQNHRPSPADSNGTWQQIFPPRTPSRQSAIRPNPDNTTMKVLPQSKSPIEPKRPTHTVPLPPTPISAPPMQQSKSDPIRPTHATSTSPAAPARTTSSNSMPPPPVPTHARHDSSPTSILSREHYLLRLSTTFIVKSLTPIIKGSAFVQNNKNLEMRRIADERLTALARMEKAWGADWVRAANTLASTPSSTTISESPAIGSTEAKVRLVYVGDRAKERERKAWMEAMKDGILLCFLLNNLFPAQPSHIPRLNVTEDGILRATNLTRFITACQTVGLPDTDIFGLADLQEGSESSIGRVAQTVIALARLAGPAAAGVSRAKSPKNSRPGSRSNSRPPSRAAATTTSPPRSPPTSPRRASVDLSSPSKRLSIDRNIVSPKPFPDGISMDRQGSNDSQNELHTKLQIATNAKAAVELDDPSSFKTPTTSTFALPPAASESPAIKRTPLSRASTQPNISPVRPKSPTSSPSSRSITPVTRTGNLQIRPSLRPRNTTGSRVSVSFADNEPSSPRSENPPQSPVPLISHSRERTPSLISAGSRVTSSAYSRSSAAYSVATVLGGDHANAIDLTEDIEDEAMMHQLRERRASEKKLQDARQKIIGTLLSSEDLPEDLRRAVKDSPEGLGRASEEARNTALSNSLAALEGNKTAADPPTRIETSPGRRSLARRGMSIEIGRPDVNRVVEEEEVSSNGTSVAMSNDGSRPSALRRLSSNGKVYLPKRSASPASNLTSPTGTVFPPSPSVSNPSYMIRTTSLNAYQPAVGSAQTRPTDKAERRQSDGNPRSKIHQHGRDISVSTEESSRPLQIRINSMVNLPVSGMERSPSLYRENSSQSAVRASQSLQVMEFREPGCPVVKYQLGNCIGRGQFGSVYRSLNLSTGQMVAIKRIRLHGMREDEVTDVMKEVELLKRLSHPSIVKYEGMSRDEEYLNIVLEFVENGSLGQTLKSFGNFNERLVSSYVAKILEGLDYLHSQGVVHCDLKAANILSTKNGNVKLSDFGVSLNMKAKRVSEVAGTPNWMAPEVISLAGASFASDIWSLGCTVIELLTGKPPYSEITNSMTVLFRIVEDEMPPLPEGVSDALMDFLKLCFIKDPHARPPAVMLFEHPWVKGLNPELALRAQDSVPFLRRVSMDLRRVDSQRLFDNGNPSPSLDGAMDGRPHRHSMASSHARDGSGPDKSHVLIKTSFGKAIPCRVCLIDVKKSGVLCQDCGLIAHTSCASKASPRCDIHEQMALFTRQQEILQSLSPPRMASPQPSFSFENREGGTPLTALPAKFLNGIIRSKSRGGLHSAGTSNPSQLDLNATGGETRRKPGIYGNGNISRPSLDSQQQPLPTSRSTSLNLQDHHRSSMYSNMTEYDNDLNEAKRRSGVHFELGESTPSAMPFPYNYANGAGAPVELTAENLALVGQMNNISETSSKTGGGHVRSRESKSDCCIQ</sequence>
<feature type="compositionally biased region" description="Polar residues" evidence="10">
    <location>
        <begin position="711"/>
        <end position="730"/>
    </location>
</feature>
<accession>A0A1B9IJE5</accession>
<feature type="domain" description="Calponin-homology (CH)" evidence="12">
    <location>
        <begin position="434"/>
        <end position="544"/>
    </location>
</feature>
<feature type="compositionally biased region" description="Basic and acidic residues" evidence="10">
    <location>
        <begin position="1397"/>
        <end position="1407"/>
    </location>
</feature>
<dbReference type="InterPro" id="IPR036872">
    <property type="entry name" value="CH_dom_sf"/>
</dbReference>
<feature type="compositionally biased region" description="Polar residues" evidence="10">
    <location>
        <begin position="60"/>
        <end position="74"/>
    </location>
</feature>
<dbReference type="STRING" id="1331196.A0A1B9IJE5"/>
<dbReference type="Gene3D" id="1.10.510.10">
    <property type="entry name" value="Transferase(Phosphotransferase) domain 1"/>
    <property type="match status" value="1"/>
</dbReference>
<evidence type="ECO:0000256" key="6">
    <source>
        <dbReference type="ARBA" id="ARBA00022777"/>
    </source>
</evidence>
<name>A0A1B9IJE5_9TREE</name>
<dbReference type="GO" id="GO:0046872">
    <property type="term" value="F:metal ion binding"/>
    <property type="evidence" value="ECO:0007669"/>
    <property type="project" value="UniProtKB-KW"/>
</dbReference>
<evidence type="ECO:0000313" key="14">
    <source>
        <dbReference type="EMBL" id="OCF55597.1"/>
    </source>
</evidence>
<evidence type="ECO:0000256" key="9">
    <source>
        <dbReference type="PROSITE-ProRule" id="PRU10141"/>
    </source>
</evidence>
<dbReference type="SMART" id="SM00220">
    <property type="entry name" value="S_TKc"/>
    <property type="match status" value="1"/>
</dbReference>
<feature type="region of interest" description="Disordered" evidence="10">
    <location>
        <begin position="988"/>
        <end position="1031"/>
    </location>
</feature>
<feature type="region of interest" description="Disordered" evidence="10">
    <location>
        <begin position="1514"/>
        <end position="1573"/>
    </location>
</feature>
<dbReference type="GO" id="GO:0005524">
    <property type="term" value="F:ATP binding"/>
    <property type="evidence" value="ECO:0007669"/>
    <property type="project" value="UniProtKB-UniRule"/>
</dbReference>
<feature type="compositionally biased region" description="Low complexity" evidence="10">
    <location>
        <begin position="313"/>
        <end position="332"/>
    </location>
</feature>
<proteinExistence type="inferred from homology"/>
<dbReference type="SUPFAM" id="SSF56112">
    <property type="entry name" value="Protein kinase-like (PK-like)"/>
    <property type="match status" value="1"/>
</dbReference>
<dbReference type="InterPro" id="IPR046349">
    <property type="entry name" value="C1-like_sf"/>
</dbReference>
<feature type="domain" description="Phorbol-ester/DAG-type" evidence="13">
    <location>
        <begin position="1407"/>
        <end position="1454"/>
    </location>
</feature>
<keyword evidence="8 9" id="KW-0067">ATP-binding</keyword>
<feature type="compositionally biased region" description="Polar residues" evidence="10">
    <location>
        <begin position="232"/>
        <end position="250"/>
    </location>
</feature>
<feature type="region of interest" description="Disordered" evidence="10">
    <location>
        <begin position="913"/>
        <end position="975"/>
    </location>
</feature>
<feature type="compositionally biased region" description="Basic and acidic residues" evidence="10">
    <location>
        <begin position="1653"/>
        <end position="1664"/>
    </location>
</feature>
<evidence type="ECO:0000256" key="8">
    <source>
        <dbReference type="ARBA" id="ARBA00022840"/>
    </source>
</evidence>
<feature type="compositionally biased region" description="Polar residues" evidence="10">
    <location>
        <begin position="88"/>
        <end position="102"/>
    </location>
</feature>
<feature type="region of interest" description="Disordered" evidence="10">
    <location>
        <begin position="1641"/>
        <end position="1664"/>
    </location>
</feature>
<feature type="compositionally biased region" description="Low complexity" evidence="10">
    <location>
        <begin position="555"/>
        <end position="579"/>
    </location>
</feature>
<feature type="compositionally biased region" description="Basic and acidic residues" evidence="10">
    <location>
        <begin position="999"/>
        <end position="1008"/>
    </location>
</feature>
<dbReference type="PANTHER" id="PTHR11584">
    <property type="entry name" value="SERINE/THREONINE PROTEIN KINASE"/>
    <property type="match status" value="1"/>
</dbReference>
<feature type="compositionally biased region" description="Polar residues" evidence="10">
    <location>
        <begin position="1519"/>
        <end position="1529"/>
    </location>
</feature>
<feature type="compositionally biased region" description="Polar residues" evidence="10">
    <location>
        <begin position="954"/>
        <end position="964"/>
    </location>
</feature>
<feature type="region of interest" description="Disordered" evidence="10">
    <location>
        <begin position="547"/>
        <end position="629"/>
    </location>
</feature>
<keyword evidence="15" id="KW-1185">Reference proteome</keyword>
<dbReference type="PANTHER" id="PTHR11584:SF369">
    <property type="entry name" value="MITOGEN-ACTIVATED PROTEIN KINASE KINASE KINASE 19-RELATED"/>
    <property type="match status" value="1"/>
</dbReference>
<feature type="compositionally biased region" description="Polar residues" evidence="10">
    <location>
        <begin position="919"/>
        <end position="932"/>
    </location>
</feature>
<evidence type="ECO:0000256" key="4">
    <source>
        <dbReference type="ARBA" id="ARBA00022723"/>
    </source>
</evidence>
<protein>
    <submittedName>
        <fullName evidence="14">STE/STE11/CDC15 protein kinase</fullName>
    </submittedName>
</protein>
<gene>
    <name evidence="14" type="ORF">L486_07081</name>
</gene>
<dbReference type="Pfam" id="PF00307">
    <property type="entry name" value="CH"/>
    <property type="match status" value="1"/>
</dbReference>
<evidence type="ECO:0000256" key="2">
    <source>
        <dbReference type="ARBA" id="ARBA00022527"/>
    </source>
</evidence>
<evidence type="ECO:0000259" key="13">
    <source>
        <dbReference type="PROSITE" id="PS50081"/>
    </source>
</evidence>
<dbReference type="SUPFAM" id="SSF57889">
    <property type="entry name" value="Cysteine-rich domain"/>
    <property type="match status" value="1"/>
</dbReference>
<keyword evidence="2" id="KW-0723">Serine/threonine-protein kinase</keyword>
<evidence type="ECO:0000256" key="1">
    <source>
        <dbReference type="ARBA" id="ARBA00006529"/>
    </source>
</evidence>
<dbReference type="EMBL" id="KI669466">
    <property type="protein sequence ID" value="OCF55597.1"/>
    <property type="molecule type" value="Genomic_DNA"/>
</dbReference>
<dbReference type="InterPro" id="IPR011009">
    <property type="entry name" value="Kinase-like_dom_sf"/>
</dbReference>
<dbReference type="InterPro" id="IPR002219">
    <property type="entry name" value="PKC_DAG/PE"/>
</dbReference>
<dbReference type="InterPro" id="IPR017441">
    <property type="entry name" value="Protein_kinase_ATP_BS"/>
</dbReference>
<feature type="region of interest" description="Disordered" evidence="10">
    <location>
        <begin position="871"/>
        <end position="894"/>
    </location>
</feature>
<dbReference type="PROSITE" id="PS50081">
    <property type="entry name" value="ZF_DAG_PE_2"/>
    <property type="match status" value="1"/>
</dbReference>
<feature type="compositionally biased region" description="Basic and acidic residues" evidence="10">
    <location>
        <begin position="169"/>
        <end position="179"/>
    </location>
</feature>
<organism evidence="14 15">
    <name type="scientific">Kwoniella mangroviensis CBS 10435</name>
    <dbReference type="NCBI Taxonomy" id="1331196"/>
    <lineage>
        <taxon>Eukaryota</taxon>
        <taxon>Fungi</taxon>
        <taxon>Dikarya</taxon>
        <taxon>Basidiomycota</taxon>
        <taxon>Agaricomycotina</taxon>
        <taxon>Tremellomycetes</taxon>
        <taxon>Tremellales</taxon>
        <taxon>Cryptococcaceae</taxon>
        <taxon>Kwoniella</taxon>
    </lineage>
</organism>
<dbReference type="InterPro" id="IPR001715">
    <property type="entry name" value="CH_dom"/>
</dbReference>
<dbReference type="PROSITE" id="PS50011">
    <property type="entry name" value="PROTEIN_KINASE_DOM"/>
    <property type="match status" value="1"/>
</dbReference>
<dbReference type="PROSITE" id="PS00107">
    <property type="entry name" value="PROTEIN_KINASE_ATP"/>
    <property type="match status" value="1"/>
</dbReference>
<reference evidence="14 15" key="1">
    <citation type="submission" date="2013-07" db="EMBL/GenBank/DDBJ databases">
        <title>The Genome Sequence of Kwoniella mangroviensis CBS10435.</title>
        <authorList>
            <consortium name="The Broad Institute Genome Sequencing Platform"/>
            <person name="Cuomo C."/>
            <person name="Litvintseva A."/>
            <person name="Chen Y."/>
            <person name="Heitman J."/>
            <person name="Sun S."/>
            <person name="Springer D."/>
            <person name="Dromer F."/>
            <person name="Young S.K."/>
            <person name="Zeng Q."/>
            <person name="Gargeya S."/>
            <person name="Fitzgerald M."/>
            <person name="Abouelleil A."/>
            <person name="Alvarado L."/>
            <person name="Berlin A.M."/>
            <person name="Chapman S.B."/>
            <person name="Dewar J."/>
            <person name="Goldberg J."/>
            <person name="Griggs A."/>
            <person name="Gujja S."/>
            <person name="Hansen M."/>
            <person name="Howarth C."/>
            <person name="Imamovic A."/>
            <person name="Larimer J."/>
            <person name="McCowan C."/>
            <person name="Murphy C."/>
            <person name="Pearson M."/>
            <person name="Priest M."/>
            <person name="Roberts A."/>
            <person name="Saif S."/>
            <person name="Shea T."/>
            <person name="Sykes S."/>
            <person name="Wortman J."/>
            <person name="Nusbaum C."/>
            <person name="Birren B."/>
        </authorList>
    </citation>
    <scope>NUCLEOTIDE SEQUENCE [LARGE SCALE GENOMIC DNA]</scope>
    <source>
        <strain evidence="14 15">CBS 10435</strain>
    </source>
</reference>
<dbReference type="CDD" id="cd06627">
    <property type="entry name" value="STKc_Cdc7_like"/>
    <property type="match status" value="1"/>
</dbReference>
<feature type="compositionally biased region" description="Low complexity" evidence="10">
    <location>
        <begin position="688"/>
        <end position="710"/>
    </location>
</feature>
<feature type="binding site" evidence="9">
    <location>
        <position position="1115"/>
    </location>
    <ligand>
        <name>ATP</name>
        <dbReference type="ChEBI" id="CHEBI:30616"/>
    </ligand>
</feature>
<evidence type="ECO:0000256" key="3">
    <source>
        <dbReference type="ARBA" id="ARBA00022679"/>
    </source>
</evidence>
<feature type="compositionally biased region" description="Low complexity" evidence="10">
    <location>
        <begin position="736"/>
        <end position="746"/>
    </location>
</feature>
<keyword evidence="3" id="KW-0808">Transferase</keyword>
<dbReference type="Pfam" id="PF00069">
    <property type="entry name" value="Pkinase"/>
    <property type="match status" value="1"/>
</dbReference>
<feature type="region of interest" description="Disordered" evidence="10">
    <location>
        <begin position="1370"/>
        <end position="1407"/>
    </location>
</feature>
<dbReference type="InterPro" id="IPR000719">
    <property type="entry name" value="Prot_kinase_dom"/>
</dbReference>
<feature type="compositionally biased region" description="Polar residues" evidence="10">
    <location>
        <begin position="1546"/>
        <end position="1570"/>
    </location>
</feature>
<feature type="domain" description="Protein kinase" evidence="11">
    <location>
        <begin position="1086"/>
        <end position="1337"/>
    </location>
</feature>
<comment type="similarity">
    <text evidence="1">Belongs to the protein kinase superfamily. STE Ser/Thr protein kinase family. MAP kinase kinase kinase subfamily.</text>
</comment>
<feature type="compositionally biased region" description="Low complexity" evidence="10">
    <location>
        <begin position="650"/>
        <end position="661"/>
    </location>
</feature>
<dbReference type="Gene3D" id="3.30.60.20">
    <property type="match status" value="1"/>
</dbReference>